<dbReference type="AlphaFoldDB" id="A0A9W6A490"/>
<evidence type="ECO:0000313" key="3">
    <source>
        <dbReference type="Proteomes" id="UP001144191"/>
    </source>
</evidence>
<feature type="region of interest" description="Disordered" evidence="1">
    <location>
        <begin position="1"/>
        <end position="21"/>
    </location>
</feature>
<evidence type="ECO:0000313" key="2">
    <source>
        <dbReference type="EMBL" id="GLA52897.1"/>
    </source>
</evidence>
<dbReference type="Proteomes" id="UP001144191">
    <property type="component" value="Unassembled WGS sequence"/>
</dbReference>
<gene>
    <name evidence="2" type="ORF">AnigIFM63604_009978</name>
</gene>
<reference evidence="2" key="1">
    <citation type="submission" date="2022-07" db="EMBL/GenBank/DDBJ databases">
        <title>Taxonomy of Aspergillus series Nigri: significant species reduction supported by multi-species coalescent approaches.</title>
        <authorList>
            <person name="Bian C."/>
            <person name="Kusuya Y."/>
            <person name="Sklenar F."/>
            <person name="D'hooge E."/>
            <person name="Yaguchi T."/>
            <person name="Takahashi H."/>
            <person name="Hubka V."/>
        </authorList>
    </citation>
    <scope>NUCLEOTIDE SEQUENCE</scope>
    <source>
        <strain evidence="2">IFM 63604</strain>
    </source>
</reference>
<accession>A0A9W6A490</accession>
<feature type="compositionally biased region" description="Acidic residues" evidence="1">
    <location>
        <begin position="86"/>
        <end position="102"/>
    </location>
</feature>
<comment type="caution">
    <text evidence="2">The sequence shown here is derived from an EMBL/GenBank/DDBJ whole genome shotgun (WGS) entry which is preliminary data.</text>
</comment>
<protein>
    <submittedName>
        <fullName evidence="2">Uncharacterized protein</fullName>
    </submittedName>
</protein>
<feature type="compositionally biased region" description="Basic and acidic residues" evidence="1">
    <location>
        <begin position="103"/>
        <end position="115"/>
    </location>
</feature>
<feature type="compositionally biased region" description="Polar residues" evidence="1">
    <location>
        <begin position="59"/>
        <end position="70"/>
    </location>
</feature>
<feature type="compositionally biased region" description="Basic and acidic residues" evidence="1">
    <location>
        <begin position="124"/>
        <end position="133"/>
    </location>
</feature>
<dbReference type="EMBL" id="BRPB01000070">
    <property type="protein sequence ID" value="GLA52897.1"/>
    <property type="molecule type" value="Genomic_DNA"/>
</dbReference>
<feature type="region of interest" description="Disordered" evidence="1">
    <location>
        <begin position="59"/>
        <end position="133"/>
    </location>
</feature>
<name>A0A9W6A490_ASPNG</name>
<organism evidence="2 3">
    <name type="scientific">Aspergillus niger</name>
    <dbReference type="NCBI Taxonomy" id="5061"/>
    <lineage>
        <taxon>Eukaryota</taxon>
        <taxon>Fungi</taxon>
        <taxon>Dikarya</taxon>
        <taxon>Ascomycota</taxon>
        <taxon>Pezizomycotina</taxon>
        <taxon>Eurotiomycetes</taxon>
        <taxon>Eurotiomycetidae</taxon>
        <taxon>Eurotiales</taxon>
        <taxon>Aspergillaceae</taxon>
        <taxon>Aspergillus</taxon>
        <taxon>Aspergillus subgen. Circumdati</taxon>
    </lineage>
</organism>
<proteinExistence type="predicted"/>
<evidence type="ECO:0000256" key="1">
    <source>
        <dbReference type="SAM" id="MobiDB-lite"/>
    </source>
</evidence>
<sequence length="133" mass="15082">MDATSTLLHEALRPSQPAPTPSISLVEARVRLSDIPRILRFDLIRRMHKQLTKCACSNTESRTLRSSGNPLTDHALTWTYSKKEDSEEQEVEEEDNEEEDSEKQDSKGPENREATDSGVVEYSNKADVHGREQ</sequence>